<dbReference type="EMBL" id="JAUSZS010000002">
    <property type="protein sequence ID" value="MDQ0930533.1"/>
    <property type="molecule type" value="Genomic_DNA"/>
</dbReference>
<evidence type="ECO:0000256" key="1">
    <source>
        <dbReference type="SAM" id="Phobius"/>
    </source>
</evidence>
<name>A0ABU0RF01_9ACTN</name>
<dbReference type="RefSeq" id="WP_307624753.1">
    <property type="nucleotide sequence ID" value="NZ_JAUSZS010000002.1"/>
</dbReference>
<keyword evidence="1" id="KW-1133">Transmembrane helix</keyword>
<feature type="signal peptide" evidence="2">
    <location>
        <begin position="1"/>
        <end position="36"/>
    </location>
</feature>
<keyword evidence="2" id="KW-0732">Signal</keyword>
<keyword evidence="1" id="KW-0812">Transmembrane</keyword>
<accession>A0ABU0RF01</accession>
<proteinExistence type="predicted"/>
<dbReference type="Proteomes" id="UP001223072">
    <property type="component" value="Unassembled WGS sequence"/>
</dbReference>
<evidence type="ECO:0008006" key="5">
    <source>
        <dbReference type="Google" id="ProtNLM"/>
    </source>
</evidence>
<gene>
    <name evidence="3" type="ORF">QFZ49_000440</name>
</gene>
<feature type="chain" id="PRO_5045684748" description="Gram-positive cocci surface proteins LPxTG domain-containing protein" evidence="2">
    <location>
        <begin position="37"/>
        <end position="290"/>
    </location>
</feature>
<comment type="caution">
    <text evidence="3">The sequence shown here is derived from an EMBL/GenBank/DDBJ whole genome shotgun (WGS) entry which is preliminary data.</text>
</comment>
<protein>
    <recommendedName>
        <fullName evidence="5">Gram-positive cocci surface proteins LPxTG domain-containing protein</fullName>
    </recommendedName>
</protein>
<keyword evidence="4" id="KW-1185">Reference proteome</keyword>
<evidence type="ECO:0000313" key="3">
    <source>
        <dbReference type="EMBL" id="MDQ0930533.1"/>
    </source>
</evidence>
<evidence type="ECO:0000256" key="2">
    <source>
        <dbReference type="SAM" id="SignalP"/>
    </source>
</evidence>
<reference evidence="3 4" key="1">
    <citation type="submission" date="2023-07" db="EMBL/GenBank/DDBJ databases">
        <title>Comparative genomics of wheat-associated soil bacteria to identify genetic determinants of phenazine resistance.</title>
        <authorList>
            <person name="Mouncey N."/>
        </authorList>
    </citation>
    <scope>NUCLEOTIDE SEQUENCE [LARGE SCALE GENOMIC DNA]</scope>
    <source>
        <strain evidence="3 4">W2I16</strain>
    </source>
</reference>
<organism evidence="3 4">
    <name type="scientific">Streptomyces turgidiscabies</name>
    <dbReference type="NCBI Taxonomy" id="85558"/>
    <lineage>
        <taxon>Bacteria</taxon>
        <taxon>Bacillati</taxon>
        <taxon>Actinomycetota</taxon>
        <taxon>Actinomycetes</taxon>
        <taxon>Kitasatosporales</taxon>
        <taxon>Streptomycetaceae</taxon>
        <taxon>Streptomyces</taxon>
    </lineage>
</organism>
<evidence type="ECO:0000313" key="4">
    <source>
        <dbReference type="Proteomes" id="UP001223072"/>
    </source>
</evidence>
<feature type="transmembrane region" description="Helical" evidence="1">
    <location>
        <begin position="260"/>
        <end position="282"/>
    </location>
</feature>
<sequence length="290" mass="29837">MRLCNCVTTTVTASVTATVTAALLAAPGALSVPAHAAGCEAAAPTDRAFPLTTRIHGGPAAYEAGGEHRTWRLDLTNNTTRTCTDIHPVLVLVDERRALTAAQPRLEFYDGHRPRPYPVRFEATDADETIGVFDGDGFAGFTVGPGRTVSVEVRLAIGAGAVPNDVVANAAVIQRHADDGDWVGQSNDYRFRVVAPTATDPASAAPVPVTPVPASPVPVTPVPVTPVPVTPVPGTPVPVPGVRDGPAHTGELAGTGRREAALRLAGIAFALLLTGGGVVLLARVRGVGRT</sequence>
<keyword evidence="1" id="KW-0472">Membrane</keyword>